<dbReference type="Proteomes" id="UP000479241">
    <property type="component" value="Unassembled WGS sequence"/>
</dbReference>
<name>A0A6L9VXC6_9ACTN</name>
<gene>
    <name evidence="2" type="ORF">GCU60_01730</name>
</gene>
<dbReference type="RefSeq" id="WP_163201904.1">
    <property type="nucleotide sequence ID" value="NZ_JAAGWG010000002.1"/>
</dbReference>
<proteinExistence type="predicted"/>
<feature type="transmembrane region" description="Helical" evidence="1">
    <location>
        <begin position="70"/>
        <end position="90"/>
    </location>
</feature>
<evidence type="ECO:0000256" key="1">
    <source>
        <dbReference type="SAM" id="Phobius"/>
    </source>
</evidence>
<sequence length="107" mass="11265">MTVVIGLVLVLSAVVVAVLQAGWVARSARLPLQWWRVSQPLPTKQRYASDLTIAALVLAGAFTAEHGRPVWTFYVVGVGGAVVVAAAQAATVRLLRSRERATAATGS</sequence>
<protein>
    <submittedName>
        <fullName evidence="2">Uncharacterized protein</fullName>
    </submittedName>
</protein>
<keyword evidence="1" id="KW-1133">Transmembrane helix</keyword>
<dbReference type="AlphaFoldDB" id="A0A6L9VXC6"/>
<feature type="transmembrane region" description="Helical" evidence="1">
    <location>
        <begin position="6"/>
        <end position="26"/>
    </location>
</feature>
<accession>A0A6L9VXC6</accession>
<comment type="caution">
    <text evidence="2">The sequence shown here is derived from an EMBL/GenBank/DDBJ whole genome shotgun (WGS) entry which is preliminary data.</text>
</comment>
<keyword evidence="1" id="KW-0812">Transmembrane</keyword>
<reference evidence="2 3" key="1">
    <citation type="submission" date="2019-12" db="EMBL/GenBank/DDBJ databases">
        <title>the WGS of Blastococcus saxobsidens 67B17.</title>
        <authorList>
            <person name="Jiang Z."/>
        </authorList>
    </citation>
    <scope>NUCLEOTIDE SEQUENCE [LARGE SCALE GENOMIC DNA]</scope>
    <source>
        <strain evidence="2 3">67B17</strain>
    </source>
</reference>
<evidence type="ECO:0000313" key="2">
    <source>
        <dbReference type="EMBL" id="NEK84486.1"/>
    </source>
</evidence>
<dbReference type="EMBL" id="JAAGWG010000002">
    <property type="protein sequence ID" value="NEK84486.1"/>
    <property type="molecule type" value="Genomic_DNA"/>
</dbReference>
<keyword evidence="1" id="KW-0472">Membrane</keyword>
<evidence type="ECO:0000313" key="3">
    <source>
        <dbReference type="Proteomes" id="UP000479241"/>
    </source>
</evidence>
<organism evidence="2 3">
    <name type="scientific">Blastococcus saxobsidens</name>
    <dbReference type="NCBI Taxonomy" id="138336"/>
    <lineage>
        <taxon>Bacteria</taxon>
        <taxon>Bacillati</taxon>
        <taxon>Actinomycetota</taxon>
        <taxon>Actinomycetes</taxon>
        <taxon>Geodermatophilales</taxon>
        <taxon>Geodermatophilaceae</taxon>
        <taxon>Blastococcus</taxon>
    </lineage>
</organism>